<dbReference type="AlphaFoldDB" id="A0AAQ3QRT4"/>
<name>A0AAQ3QRT4_9BACT</name>
<dbReference type="SMART" id="SM00342">
    <property type="entry name" value="HTH_ARAC"/>
    <property type="match status" value="1"/>
</dbReference>
<dbReference type="PROSITE" id="PS00041">
    <property type="entry name" value="HTH_ARAC_FAMILY_1"/>
    <property type="match status" value="1"/>
</dbReference>
<dbReference type="InterPro" id="IPR020449">
    <property type="entry name" value="Tscrpt_reg_AraC-type_HTH"/>
</dbReference>
<sequence length="247" mass="28004">MSSNGIRFVGDHIEPFFPGDFAILGGNLPHLYMNSMPPAPKSDWAQSRVIQFRRDCFGEGFFDVPEMKDVAQLFRRAGRGLKFTGDSAAAAIKVMERLFKTNRASRISCFIELLELMADAPDVESLASPNYAPSLSSWNGERLDQVCNLVRERFAEPLSQAEVAKAVNMSPPAFSRYFGKRTGRTFVSFLNEVRIGHACRQLQESDKTILEICYESGFSNLSNFNRRFRDIRSMTPSEYRKCFAEYS</sequence>
<dbReference type="PANTHER" id="PTHR43280:SF27">
    <property type="entry name" value="TRANSCRIPTIONAL REGULATOR MTLR"/>
    <property type="match status" value="1"/>
</dbReference>
<dbReference type="InterPro" id="IPR018062">
    <property type="entry name" value="HTH_AraC-typ_CS"/>
</dbReference>
<keyword evidence="6" id="KW-1185">Reference proteome</keyword>
<evidence type="ECO:0000313" key="5">
    <source>
        <dbReference type="EMBL" id="WOO39601.1"/>
    </source>
</evidence>
<dbReference type="GO" id="GO:0043565">
    <property type="term" value="F:sequence-specific DNA binding"/>
    <property type="evidence" value="ECO:0007669"/>
    <property type="project" value="InterPro"/>
</dbReference>
<dbReference type="Proteomes" id="UP001304300">
    <property type="component" value="Chromosome"/>
</dbReference>
<keyword evidence="1" id="KW-0805">Transcription regulation</keyword>
<dbReference type="SUPFAM" id="SSF46689">
    <property type="entry name" value="Homeodomain-like"/>
    <property type="match status" value="2"/>
</dbReference>
<dbReference type="EMBL" id="CP136920">
    <property type="protein sequence ID" value="WOO39601.1"/>
    <property type="molecule type" value="Genomic_DNA"/>
</dbReference>
<dbReference type="PRINTS" id="PR00032">
    <property type="entry name" value="HTHARAC"/>
</dbReference>
<dbReference type="KEGG" id="puo:RZN69_13335"/>
<dbReference type="Gene3D" id="1.10.10.60">
    <property type="entry name" value="Homeodomain-like"/>
    <property type="match status" value="2"/>
</dbReference>
<keyword evidence="3" id="KW-0804">Transcription</keyword>
<proteinExistence type="predicted"/>
<evidence type="ECO:0000256" key="2">
    <source>
        <dbReference type="ARBA" id="ARBA00023125"/>
    </source>
</evidence>
<dbReference type="RefSeq" id="WP_317831559.1">
    <property type="nucleotide sequence ID" value="NZ_CP136920.1"/>
</dbReference>
<evidence type="ECO:0000256" key="3">
    <source>
        <dbReference type="ARBA" id="ARBA00023163"/>
    </source>
</evidence>
<organism evidence="5 6">
    <name type="scientific">Rubellicoccus peritrichatus</name>
    <dbReference type="NCBI Taxonomy" id="3080537"/>
    <lineage>
        <taxon>Bacteria</taxon>
        <taxon>Pseudomonadati</taxon>
        <taxon>Verrucomicrobiota</taxon>
        <taxon>Opitutia</taxon>
        <taxon>Puniceicoccales</taxon>
        <taxon>Cerasicoccaceae</taxon>
        <taxon>Rubellicoccus</taxon>
    </lineage>
</organism>
<evidence type="ECO:0000256" key="1">
    <source>
        <dbReference type="ARBA" id="ARBA00023015"/>
    </source>
</evidence>
<dbReference type="Pfam" id="PF12833">
    <property type="entry name" value="HTH_18"/>
    <property type="match status" value="1"/>
</dbReference>
<protein>
    <submittedName>
        <fullName evidence="5">AraC family transcriptional regulator</fullName>
    </submittedName>
</protein>
<dbReference type="PANTHER" id="PTHR43280">
    <property type="entry name" value="ARAC-FAMILY TRANSCRIPTIONAL REGULATOR"/>
    <property type="match status" value="1"/>
</dbReference>
<dbReference type="GO" id="GO:0003700">
    <property type="term" value="F:DNA-binding transcription factor activity"/>
    <property type="evidence" value="ECO:0007669"/>
    <property type="project" value="InterPro"/>
</dbReference>
<gene>
    <name evidence="5" type="ORF">RZN69_13335</name>
</gene>
<keyword evidence="2" id="KW-0238">DNA-binding</keyword>
<accession>A0AAQ3QRT4</accession>
<dbReference type="InterPro" id="IPR009057">
    <property type="entry name" value="Homeodomain-like_sf"/>
</dbReference>
<dbReference type="PROSITE" id="PS01124">
    <property type="entry name" value="HTH_ARAC_FAMILY_2"/>
    <property type="match status" value="1"/>
</dbReference>
<dbReference type="InterPro" id="IPR018060">
    <property type="entry name" value="HTH_AraC"/>
</dbReference>
<evidence type="ECO:0000259" key="4">
    <source>
        <dbReference type="PROSITE" id="PS01124"/>
    </source>
</evidence>
<feature type="domain" description="HTH araC/xylS-type" evidence="4">
    <location>
        <begin position="144"/>
        <end position="242"/>
    </location>
</feature>
<evidence type="ECO:0000313" key="6">
    <source>
        <dbReference type="Proteomes" id="UP001304300"/>
    </source>
</evidence>
<reference evidence="5 6" key="1">
    <citation type="submission" date="2023-10" db="EMBL/GenBank/DDBJ databases">
        <title>Rubellicoccus peritrichatus gen. nov., sp. nov., isolated from an algae of coral reef tank.</title>
        <authorList>
            <person name="Luo J."/>
        </authorList>
    </citation>
    <scope>NUCLEOTIDE SEQUENCE [LARGE SCALE GENOMIC DNA]</scope>
    <source>
        <strain evidence="5 6">CR14</strain>
    </source>
</reference>